<sequence length="126" mass="13878">MQVFRVYHHERKGYCAIPVTFSWAAFATSFLWAAANGLWGKAGILFIAFAGMGAMLVTAGQLNSQMMLLAVAAGLALVPLWAGMQANHWYCERLEKQGYKLVKKINAESAQSAIRSAQPKEARRKS</sequence>
<dbReference type="OrthoDB" id="7597043at2"/>
<dbReference type="RefSeq" id="WP_093308563.1">
    <property type="nucleotide sequence ID" value="NZ_FNYH01000002.1"/>
</dbReference>
<evidence type="ECO:0000313" key="2">
    <source>
        <dbReference type="EMBL" id="SEI47402.1"/>
    </source>
</evidence>
<reference evidence="3" key="1">
    <citation type="submission" date="2016-10" db="EMBL/GenBank/DDBJ databases">
        <authorList>
            <person name="Varghese N."/>
            <person name="Submissions S."/>
        </authorList>
    </citation>
    <scope>NUCLEOTIDE SEQUENCE [LARGE SCALE GENOMIC DNA]</scope>
    <source>
        <strain evidence="3">DSM 7165</strain>
    </source>
</reference>
<feature type="transmembrane region" description="Helical" evidence="1">
    <location>
        <begin position="12"/>
        <end position="32"/>
    </location>
</feature>
<accession>A0A1H6R893</accession>
<gene>
    <name evidence="2" type="ORF">SAMN05421831_102224</name>
</gene>
<proteinExistence type="predicted"/>
<feature type="transmembrane region" description="Helical" evidence="1">
    <location>
        <begin position="38"/>
        <end position="59"/>
    </location>
</feature>
<keyword evidence="1" id="KW-0472">Membrane</keyword>
<feature type="transmembrane region" description="Helical" evidence="1">
    <location>
        <begin position="66"/>
        <end position="84"/>
    </location>
</feature>
<keyword evidence="1" id="KW-1133">Transmembrane helix</keyword>
<evidence type="ECO:0008006" key="4">
    <source>
        <dbReference type="Google" id="ProtNLM"/>
    </source>
</evidence>
<dbReference type="EMBL" id="FNYH01000002">
    <property type="protein sequence ID" value="SEI47402.1"/>
    <property type="molecule type" value="Genomic_DNA"/>
</dbReference>
<keyword evidence="1" id="KW-0812">Transmembrane</keyword>
<name>A0A1H6R893_9GAMM</name>
<evidence type="ECO:0000256" key="1">
    <source>
        <dbReference type="SAM" id="Phobius"/>
    </source>
</evidence>
<dbReference type="STRING" id="64971.SAMN05421831_102224"/>
<keyword evidence="3" id="KW-1185">Reference proteome</keyword>
<protein>
    <recommendedName>
        <fullName evidence="4">DUF2628 domain-containing protein</fullName>
    </recommendedName>
</protein>
<evidence type="ECO:0000313" key="3">
    <source>
        <dbReference type="Proteomes" id="UP000242999"/>
    </source>
</evidence>
<dbReference type="AlphaFoldDB" id="A0A1H6R893"/>
<dbReference type="Proteomes" id="UP000242999">
    <property type="component" value="Unassembled WGS sequence"/>
</dbReference>
<organism evidence="2 3">
    <name type="scientific">Allopseudospirillum japonicum</name>
    <dbReference type="NCBI Taxonomy" id="64971"/>
    <lineage>
        <taxon>Bacteria</taxon>
        <taxon>Pseudomonadati</taxon>
        <taxon>Pseudomonadota</taxon>
        <taxon>Gammaproteobacteria</taxon>
        <taxon>Oceanospirillales</taxon>
        <taxon>Oceanospirillaceae</taxon>
        <taxon>Allopseudospirillum</taxon>
    </lineage>
</organism>